<dbReference type="PANTHER" id="PTHR43536">
    <property type="entry name" value="MANNOSYLGLYCOPROTEIN ENDO-BETA-MANNOSIDASE"/>
    <property type="match status" value="1"/>
</dbReference>
<dbReference type="AlphaFoldDB" id="A0A199UUZ5"/>
<dbReference type="EMBL" id="LSRQ01004833">
    <property type="protein sequence ID" value="OAY68627.1"/>
    <property type="molecule type" value="Genomic_DNA"/>
</dbReference>
<dbReference type="STRING" id="4615.A0A199UUZ5"/>
<gene>
    <name evidence="1" type="ORF">ACMD2_25967</name>
</gene>
<name>A0A199UUZ5_ANACO</name>
<accession>A0A199UUZ5</accession>
<evidence type="ECO:0000313" key="1">
    <source>
        <dbReference type="EMBL" id="OAY68627.1"/>
    </source>
</evidence>
<dbReference type="Proteomes" id="UP000092600">
    <property type="component" value="Unassembled WGS sequence"/>
</dbReference>
<proteinExistence type="predicted"/>
<sequence length="97" mass="10869">MKFSSGYSKLMKASFPQPVWQEFWITGDVDGRGQPVSNPDGPLDHDLFLLCARDTVKLLRNHASLALWVGGNEQTPPEDINKALKNDLKLPPVLHFL</sequence>
<dbReference type="InterPro" id="IPR023232">
    <property type="entry name" value="Glyco_hydro_2_AS"/>
</dbReference>
<organism evidence="1 2">
    <name type="scientific">Ananas comosus</name>
    <name type="common">Pineapple</name>
    <name type="synonym">Ananas ananas</name>
    <dbReference type="NCBI Taxonomy" id="4615"/>
    <lineage>
        <taxon>Eukaryota</taxon>
        <taxon>Viridiplantae</taxon>
        <taxon>Streptophyta</taxon>
        <taxon>Embryophyta</taxon>
        <taxon>Tracheophyta</taxon>
        <taxon>Spermatophyta</taxon>
        <taxon>Magnoliopsida</taxon>
        <taxon>Liliopsida</taxon>
        <taxon>Poales</taxon>
        <taxon>Bromeliaceae</taxon>
        <taxon>Bromelioideae</taxon>
        <taxon>Ananas</taxon>
    </lineage>
</organism>
<dbReference type="GO" id="GO:0004553">
    <property type="term" value="F:hydrolase activity, hydrolyzing O-glycosyl compounds"/>
    <property type="evidence" value="ECO:0007669"/>
    <property type="project" value="InterPro"/>
</dbReference>
<dbReference type="Gene3D" id="3.20.20.80">
    <property type="entry name" value="Glycosidases"/>
    <property type="match status" value="1"/>
</dbReference>
<reference evidence="1 2" key="1">
    <citation type="journal article" date="2016" name="DNA Res.">
        <title>The draft genome of MD-2 pineapple using hybrid error correction of long reads.</title>
        <authorList>
            <person name="Redwan R.M."/>
            <person name="Saidin A."/>
            <person name="Kumar S.V."/>
        </authorList>
    </citation>
    <scope>NUCLEOTIDE SEQUENCE [LARGE SCALE GENOMIC DNA]</scope>
    <source>
        <strain evidence="2">cv. MD2</strain>
        <tissue evidence="1">Leaf</tissue>
    </source>
</reference>
<comment type="caution">
    <text evidence="1">The sequence shown here is derived from an EMBL/GenBank/DDBJ whole genome shotgun (WGS) entry which is preliminary data.</text>
</comment>
<evidence type="ECO:0000313" key="2">
    <source>
        <dbReference type="Proteomes" id="UP000092600"/>
    </source>
</evidence>
<dbReference type="PROSITE" id="PS00608">
    <property type="entry name" value="GLYCOSYL_HYDROL_F2_2"/>
    <property type="match status" value="1"/>
</dbReference>
<dbReference type="SUPFAM" id="SSF51445">
    <property type="entry name" value="(Trans)glycosidases"/>
    <property type="match status" value="1"/>
</dbReference>
<dbReference type="InterPro" id="IPR043534">
    <property type="entry name" value="EBDG/EBM"/>
</dbReference>
<dbReference type="PANTHER" id="PTHR43536:SF1">
    <property type="entry name" value="MANNOSYLGLYCOPROTEIN ENDO-BETA-MANNOSIDASE"/>
    <property type="match status" value="1"/>
</dbReference>
<protein>
    <submittedName>
        <fullName evidence="1">Mannosylglycoprotein endo-beta-mannosidase</fullName>
    </submittedName>
</protein>
<dbReference type="InterPro" id="IPR017853">
    <property type="entry name" value="GH"/>
</dbReference>